<organism evidence="1 2">
    <name type="scientific">Rhodococcus ruber</name>
    <dbReference type="NCBI Taxonomy" id="1830"/>
    <lineage>
        <taxon>Bacteria</taxon>
        <taxon>Bacillati</taxon>
        <taxon>Actinomycetota</taxon>
        <taxon>Actinomycetes</taxon>
        <taxon>Mycobacteriales</taxon>
        <taxon>Nocardiaceae</taxon>
        <taxon>Rhodococcus</taxon>
    </lineage>
</organism>
<dbReference type="AlphaFoldDB" id="A0A098BUQ1"/>
<name>A0A098BUQ1_9NOCA</name>
<gene>
    <name evidence="1" type="ORF">RHRU231_950093</name>
</gene>
<reference evidence="1 2" key="1">
    <citation type="journal article" date="2014" name="Genome Announc.">
        <title>Draft Genome Sequence of Propane- and Butane-Oxidizing Actinobacterium Rhodococcus ruber IEGM 231.</title>
        <authorList>
            <person name="Ivshina I.B."/>
            <person name="Kuyukina M.S."/>
            <person name="Krivoruchko A.V."/>
            <person name="Barbe V."/>
            <person name="Fischer C."/>
        </authorList>
    </citation>
    <scope>NUCLEOTIDE SEQUENCE [LARGE SCALE GENOMIC DNA]</scope>
</reference>
<evidence type="ECO:0000313" key="2">
    <source>
        <dbReference type="Proteomes" id="UP000042997"/>
    </source>
</evidence>
<evidence type="ECO:0000313" key="1">
    <source>
        <dbReference type="EMBL" id="CDZ92443.1"/>
    </source>
</evidence>
<dbReference type="EMBL" id="CCSD01000111">
    <property type="protein sequence ID" value="CDZ92443.1"/>
    <property type="molecule type" value="Genomic_DNA"/>
</dbReference>
<sequence length="27" mass="2885">MSAQILELLGSLDLGEILKRLLDSLGS</sequence>
<accession>A0A098BUQ1</accession>
<dbReference type="Proteomes" id="UP000042997">
    <property type="component" value="Unassembled WGS sequence"/>
</dbReference>
<proteinExistence type="predicted"/>
<protein>
    <submittedName>
        <fullName evidence="1">Uncharacterized protein</fullName>
    </submittedName>
</protein>